<evidence type="ECO:0000313" key="4">
    <source>
        <dbReference type="Proteomes" id="UP000461768"/>
    </source>
</evidence>
<dbReference type="InterPro" id="IPR036291">
    <property type="entry name" value="NAD(P)-bd_dom_sf"/>
</dbReference>
<dbReference type="NCBIfam" id="NF005559">
    <property type="entry name" value="PRK07231.1"/>
    <property type="match status" value="1"/>
</dbReference>
<evidence type="ECO:0000256" key="2">
    <source>
        <dbReference type="ARBA" id="ARBA00023002"/>
    </source>
</evidence>
<dbReference type="AlphaFoldDB" id="A0A7V7QM34"/>
<dbReference type="PROSITE" id="PS00061">
    <property type="entry name" value="ADH_SHORT"/>
    <property type="match status" value="1"/>
</dbReference>
<dbReference type="EMBL" id="WAGX01000005">
    <property type="protein sequence ID" value="KAB1438676.1"/>
    <property type="molecule type" value="Genomic_DNA"/>
</dbReference>
<dbReference type="Gene3D" id="3.40.50.720">
    <property type="entry name" value="NAD(P)-binding Rossmann-like Domain"/>
    <property type="match status" value="1"/>
</dbReference>
<keyword evidence="2" id="KW-0560">Oxidoreductase</keyword>
<dbReference type="SUPFAM" id="SSF51735">
    <property type="entry name" value="NAD(P)-binding Rossmann-fold domains"/>
    <property type="match status" value="1"/>
</dbReference>
<dbReference type="RefSeq" id="WP_151146510.1">
    <property type="nucleotide sequence ID" value="NZ_WAGX01000005.1"/>
</dbReference>
<accession>A0A7V7QM34</accession>
<reference evidence="3 4" key="2">
    <citation type="submission" date="2020-02" db="EMBL/GenBank/DDBJ databases">
        <title>Candidatus Galacturonibacter soehngenii shows hetero-acetogenic catabolism of galacturonic acid but lacks a canonical carbon monoxide dehydrogenase/acetyl-CoA synthase complex.</title>
        <authorList>
            <person name="Diender M."/>
            <person name="Stouten G.R."/>
            <person name="Petersen J.F."/>
            <person name="Nielsen P.H."/>
            <person name="Dueholm M.S."/>
            <person name="Pronk J.T."/>
            <person name="Van Loosdrecht M.C.M."/>
        </authorList>
    </citation>
    <scope>NUCLEOTIDE SEQUENCE [LARGE SCALE GENOMIC DNA]</scope>
    <source>
        <strain evidence="3">GalUA</strain>
    </source>
</reference>
<dbReference type="PANTHER" id="PTHR42760">
    <property type="entry name" value="SHORT-CHAIN DEHYDROGENASES/REDUCTASES FAMILY MEMBER"/>
    <property type="match status" value="1"/>
</dbReference>
<dbReference type="InterPro" id="IPR002347">
    <property type="entry name" value="SDR_fam"/>
</dbReference>
<organism evidence="3 4">
    <name type="scientific">Candidatus Galacturonatibacter soehngenii</name>
    <dbReference type="NCBI Taxonomy" id="2307010"/>
    <lineage>
        <taxon>Bacteria</taxon>
        <taxon>Bacillati</taxon>
        <taxon>Bacillota</taxon>
        <taxon>Clostridia</taxon>
        <taxon>Lachnospirales</taxon>
        <taxon>Lachnospiraceae</taxon>
        <taxon>Candidatus Galacturonatibacter</taxon>
    </lineage>
</organism>
<evidence type="ECO:0000256" key="1">
    <source>
        <dbReference type="ARBA" id="ARBA00006484"/>
    </source>
</evidence>
<dbReference type="PANTHER" id="PTHR42760:SF124">
    <property type="entry name" value="SHORT-CHAIN DEHYDROGENASE_REDUCTASE"/>
    <property type="match status" value="1"/>
</dbReference>
<dbReference type="Proteomes" id="UP000461768">
    <property type="component" value="Unassembled WGS sequence"/>
</dbReference>
<dbReference type="GO" id="GO:0016616">
    <property type="term" value="F:oxidoreductase activity, acting on the CH-OH group of donors, NAD or NADP as acceptor"/>
    <property type="evidence" value="ECO:0007669"/>
    <property type="project" value="TreeGrafter"/>
</dbReference>
<comment type="similarity">
    <text evidence="1">Belongs to the short-chain dehydrogenases/reductases (SDR) family.</text>
</comment>
<dbReference type="OrthoDB" id="9803333at2"/>
<dbReference type="PRINTS" id="PR00081">
    <property type="entry name" value="GDHRDH"/>
</dbReference>
<protein>
    <submittedName>
        <fullName evidence="3">SDR family oxidoreductase</fullName>
    </submittedName>
</protein>
<evidence type="ECO:0000313" key="3">
    <source>
        <dbReference type="EMBL" id="KAB1438676.1"/>
    </source>
</evidence>
<gene>
    <name evidence="3" type="ORF">F7O84_14215</name>
</gene>
<dbReference type="FunFam" id="3.40.50.720:FF:000084">
    <property type="entry name" value="Short-chain dehydrogenase reductase"/>
    <property type="match status" value="1"/>
</dbReference>
<sequence length="267" mass="28121">MDFDSVKGKVAIITGASSGIGKAIAMCYAKAGIKVVCANRNSQKGEETVNTIKSAGGDAVFFQADVSKAENVKELVDFAVHTYGRLDGMVNNAGIGLGGTPLHEYSLDEYDNIMSLNLKSVFTAMKYASQAILKSKSEGGFIINVSSIAGLMPQSGQSLYTSTKFGVIGMTKSASLEYAPYNITVNAICPGYTVTPIFGDAPDAAMNFFCSACPTGRMGQPEECAYLALFLASDMARYISGAAIPVDGALSAGARNVIQWKHPEILD</sequence>
<reference evidence="3 4" key="1">
    <citation type="submission" date="2019-09" db="EMBL/GenBank/DDBJ databases">
        <authorList>
            <person name="Valk L.C."/>
        </authorList>
    </citation>
    <scope>NUCLEOTIDE SEQUENCE [LARGE SCALE GENOMIC DNA]</scope>
    <source>
        <strain evidence="3">GalUA</strain>
    </source>
</reference>
<comment type="caution">
    <text evidence="3">The sequence shown here is derived from an EMBL/GenBank/DDBJ whole genome shotgun (WGS) entry which is preliminary data.</text>
</comment>
<dbReference type="GO" id="GO:0008206">
    <property type="term" value="P:bile acid metabolic process"/>
    <property type="evidence" value="ECO:0007669"/>
    <property type="project" value="UniProtKB-ARBA"/>
</dbReference>
<dbReference type="PRINTS" id="PR00080">
    <property type="entry name" value="SDRFAMILY"/>
</dbReference>
<proteinExistence type="inferred from homology"/>
<keyword evidence="4" id="KW-1185">Reference proteome</keyword>
<name>A0A7V7QM34_9FIRM</name>
<dbReference type="InterPro" id="IPR020904">
    <property type="entry name" value="Sc_DH/Rdtase_CS"/>
</dbReference>
<dbReference type="Pfam" id="PF13561">
    <property type="entry name" value="adh_short_C2"/>
    <property type="match status" value="1"/>
</dbReference>
<dbReference type="CDD" id="cd05233">
    <property type="entry name" value="SDR_c"/>
    <property type="match status" value="1"/>
</dbReference>